<proteinExistence type="predicted"/>
<evidence type="ECO:0000313" key="1">
    <source>
        <dbReference type="Ensembl" id="ENSOARP00020037535.1"/>
    </source>
</evidence>
<reference evidence="1" key="3">
    <citation type="submission" date="2025-09" db="UniProtKB">
        <authorList>
            <consortium name="Ensembl"/>
        </authorList>
    </citation>
    <scope>IDENTIFICATION</scope>
</reference>
<sequence>MIYLWKHSVSHANSIQFICSVVSDSLRPHGLQHTRLPYPSPTPGYLTSIESIMPSNHLILCCPLLLLPSIFSSFRVFSNEAVLCIRWPKYWSFSFSISLSNEYLGLISSRMDWLDFLAVQGTLKSILQQHSSKASILWCSAFFIVQLSHPYMTTRKTIALTRWTFVGKVMSLLLNMLSRLVIAFLPRSKHLLISWLQSPSAVILELPKIKSATVFIVSPSICHEVMELDAMIFVF</sequence>
<organism evidence="1">
    <name type="scientific">Ovis aries</name>
    <name type="common">Sheep</name>
    <dbReference type="NCBI Taxonomy" id="9940"/>
    <lineage>
        <taxon>Eukaryota</taxon>
        <taxon>Metazoa</taxon>
        <taxon>Chordata</taxon>
        <taxon>Craniata</taxon>
        <taxon>Vertebrata</taxon>
        <taxon>Euteleostomi</taxon>
        <taxon>Mammalia</taxon>
        <taxon>Eutheria</taxon>
        <taxon>Laurasiatheria</taxon>
        <taxon>Artiodactyla</taxon>
        <taxon>Ruminantia</taxon>
        <taxon>Pecora</taxon>
        <taxon>Bovidae</taxon>
        <taxon>Caprinae</taxon>
        <taxon>Ovis</taxon>
    </lineage>
</organism>
<dbReference type="Ensembl" id="ENSOART00020071828.1">
    <property type="protein sequence ID" value="ENSOARP00020037535.1"/>
    <property type="gene ID" value="ENSOARG00020039360.1"/>
</dbReference>
<name>A0AC11D596_SHEEP</name>
<accession>A0AC11D596</accession>
<reference evidence="1" key="2">
    <citation type="submission" date="2025-08" db="UniProtKB">
        <authorList>
            <consortium name="Ensembl"/>
        </authorList>
    </citation>
    <scope>IDENTIFICATION</scope>
</reference>
<protein>
    <submittedName>
        <fullName evidence="1">Uncharacterized protein</fullName>
    </submittedName>
</protein>
<reference evidence="1" key="1">
    <citation type="submission" date="2020-11" db="EMBL/GenBank/DDBJ databases">
        <authorList>
            <person name="Davenport K.M."/>
            <person name="Bickhart D.M."/>
            <person name="Smith T.P.L."/>
            <person name="Murdoch B.M."/>
            <person name="Rosen B.D."/>
        </authorList>
    </citation>
    <scope>NUCLEOTIDE SEQUENCE [LARGE SCALE GENOMIC DNA]</scope>
    <source>
        <strain evidence="1">OAR_USU_Benz2616</strain>
    </source>
</reference>